<dbReference type="PANTHER" id="PTHR48258">
    <property type="entry name" value="DUF4218 DOMAIN-CONTAINING PROTEIN-RELATED"/>
    <property type="match status" value="1"/>
</dbReference>
<protein>
    <recommendedName>
        <fullName evidence="5">Transposase-associated domain-containing protein</fullName>
    </recommendedName>
</protein>
<dbReference type="AlphaFoldDB" id="A0A9D5AH59"/>
<keyword evidence="4" id="KW-1185">Reference proteome</keyword>
<dbReference type="EMBL" id="JAMSHJ010000005">
    <property type="protein sequence ID" value="KAI5411667.1"/>
    <property type="molecule type" value="Genomic_DNA"/>
</dbReference>
<dbReference type="PANTHER" id="PTHR48258:SF11">
    <property type="entry name" value="TDCA1-ORF2 PROTEIN"/>
    <property type="match status" value="1"/>
</dbReference>
<dbReference type="InterPro" id="IPR029480">
    <property type="entry name" value="Transpos_assoc"/>
</dbReference>
<dbReference type="Gramene" id="Psat05G0665900-T1">
    <property type="protein sequence ID" value="KAI5411667.1"/>
    <property type="gene ID" value="KIW84_056659"/>
</dbReference>
<gene>
    <name evidence="3" type="ORF">KIW84_056659</name>
</gene>
<dbReference type="Proteomes" id="UP001058974">
    <property type="component" value="Chromosome 5"/>
</dbReference>
<proteinExistence type="predicted"/>
<dbReference type="Pfam" id="PF13952">
    <property type="entry name" value="DUF4216"/>
    <property type="match status" value="1"/>
</dbReference>
<name>A0A9D5AH59_PEA</name>
<comment type="caution">
    <text evidence="3">The sequence shown here is derived from an EMBL/GenBank/DDBJ whole genome shotgun (WGS) entry which is preliminary data.</text>
</comment>
<dbReference type="InterPro" id="IPR025312">
    <property type="entry name" value="DUF4216"/>
</dbReference>
<feature type="domain" description="DUF4216" evidence="1">
    <location>
        <begin position="361"/>
        <end position="434"/>
    </location>
</feature>
<sequence>MYDRTYPGRRGLKPNFEEGVKGFITWAFAQECCLSEGGVRCPCLKCECRPIISDPEEVERHLKRRGFIKNYWVWTYNGEQLPSNVQRTTTTHASSSRSHMEHREEFSLISDMVGHAFGVNVTYDEPQDFDQEELPNEEAQKFYQLLQEMNTPLFEGSSDSKLSMCVRLLAAKSNWNVPDQCLEFFAKMMLDATPTKDNLPTSFYDAKRLVSKLGLEVRKIDCCTNGCMLFYDNEFGTNDGSLEECKFCKSPRYKVRSKAINRKTKDNEKARKNFPAWFKEQLSCAVAPTQEIIHLRNLSRGPVQSANEWHTYFVNGYKFHTKTWTEGKKTINSGVFVKGVTDGGEDDFYGTITHIYELVYNYLDCENKVVLFYCDWYDISARGTKIDKKYNTVEIRMDRRYKEYDPFIMSHIVRQVYYVPYPSTQPRKRGWCVVIKTKPLGHIEADDVVVEDVAYQDDETSQVNDVIEVEQITSLCDTVVEGHQVDASTLLTENDVDEECEEFVSEDSIRTDEDFE</sequence>
<evidence type="ECO:0000259" key="1">
    <source>
        <dbReference type="Pfam" id="PF13952"/>
    </source>
</evidence>
<feature type="domain" description="Transposase-associated" evidence="2">
    <location>
        <begin position="12"/>
        <end position="79"/>
    </location>
</feature>
<organism evidence="3 4">
    <name type="scientific">Pisum sativum</name>
    <name type="common">Garden pea</name>
    <name type="synonym">Lathyrus oleraceus</name>
    <dbReference type="NCBI Taxonomy" id="3888"/>
    <lineage>
        <taxon>Eukaryota</taxon>
        <taxon>Viridiplantae</taxon>
        <taxon>Streptophyta</taxon>
        <taxon>Embryophyta</taxon>
        <taxon>Tracheophyta</taxon>
        <taxon>Spermatophyta</taxon>
        <taxon>Magnoliopsida</taxon>
        <taxon>eudicotyledons</taxon>
        <taxon>Gunneridae</taxon>
        <taxon>Pentapetalae</taxon>
        <taxon>rosids</taxon>
        <taxon>fabids</taxon>
        <taxon>Fabales</taxon>
        <taxon>Fabaceae</taxon>
        <taxon>Papilionoideae</taxon>
        <taxon>50 kb inversion clade</taxon>
        <taxon>NPAAA clade</taxon>
        <taxon>Hologalegina</taxon>
        <taxon>IRL clade</taxon>
        <taxon>Fabeae</taxon>
        <taxon>Lathyrus</taxon>
    </lineage>
</organism>
<dbReference type="Pfam" id="PF13963">
    <property type="entry name" value="Transpos_assoc"/>
    <property type="match status" value="1"/>
</dbReference>
<evidence type="ECO:0008006" key="5">
    <source>
        <dbReference type="Google" id="ProtNLM"/>
    </source>
</evidence>
<evidence type="ECO:0000259" key="2">
    <source>
        <dbReference type="Pfam" id="PF13963"/>
    </source>
</evidence>
<accession>A0A9D5AH59</accession>
<reference evidence="3 4" key="1">
    <citation type="journal article" date="2022" name="Nat. Genet.">
        <title>Improved pea reference genome and pan-genome highlight genomic features and evolutionary characteristics.</title>
        <authorList>
            <person name="Yang T."/>
            <person name="Liu R."/>
            <person name="Luo Y."/>
            <person name="Hu S."/>
            <person name="Wang D."/>
            <person name="Wang C."/>
            <person name="Pandey M.K."/>
            <person name="Ge S."/>
            <person name="Xu Q."/>
            <person name="Li N."/>
            <person name="Li G."/>
            <person name="Huang Y."/>
            <person name="Saxena R.K."/>
            <person name="Ji Y."/>
            <person name="Li M."/>
            <person name="Yan X."/>
            <person name="He Y."/>
            <person name="Liu Y."/>
            <person name="Wang X."/>
            <person name="Xiang C."/>
            <person name="Varshney R.K."/>
            <person name="Ding H."/>
            <person name="Gao S."/>
            <person name="Zong X."/>
        </authorList>
    </citation>
    <scope>NUCLEOTIDE SEQUENCE [LARGE SCALE GENOMIC DNA]</scope>
    <source>
        <strain evidence="3 4">cv. Zhongwan 6</strain>
    </source>
</reference>
<evidence type="ECO:0000313" key="4">
    <source>
        <dbReference type="Proteomes" id="UP001058974"/>
    </source>
</evidence>
<evidence type="ECO:0000313" key="3">
    <source>
        <dbReference type="EMBL" id="KAI5411667.1"/>
    </source>
</evidence>